<evidence type="ECO:0000256" key="6">
    <source>
        <dbReference type="ARBA" id="ARBA00023180"/>
    </source>
</evidence>
<keyword evidence="6" id="KW-0325">Glycoprotein</keyword>
<reference evidence="11" key="1">
    <citation type="journal article" date="2023" name="Mol. Biol. Evol.">
        <title>Third-Generation Sequencing Reveals the Adaptive Role of the Epigenome in Three Deep-Sea Polychaetes.</title>
        <authorList>
            <person name="Perez M."/>
            <person name="Aroh O."/>
            <person name="Sun Y."/>
            <person name="Lan Y."/>
            <person name="Juniper S.K."/>
            <person name="Young C.R."/>
            <person name="Angers B."/>
            <person name="Qian P.Y."/>
        </authorList>
    </citation>
    <scope>NUCLEOTIDE SEQUENCE</scope>
    <source>
        <strain evidence="11">R07B-5</strain>
    </source>
</reference>
<protein>
    <recommendedName>
        <fullName evidence="7">Lipase</fullName>
    </recommendedName>
</protein>
<dbReference type="InterPro" id="IPR000073">
    <property type="entry name" value="AB_hydrolase_1"/>
</dbReference>
<feature type="signal peptide" evidence="9">
    <location>
        <begin position="1"/>
        <end position="23"/>
    </location>
</feature>
<dbReference type="PIRSF" id="PIRSF000862">
    <property type="entry name" value="Steryl_ester_lip"/>
    <property type="match status" value="1"/>
</dbReference>
<proteinExistence type="inferred from homology"/>
<gene>
    <name evidence="11" type="ORF">NP493_513g00005</name>
</gene>
<evidence type="ECO:0000256" key="5">
    <source>
        <dbReference type="ARBA" id="ARBA00023098"/>
    </source>
</evidence>
<dbReference type="EMBL" id="JAODUO010000513">
    <property type="protein sequence ID" value="KAK2179102.1"/>
    <property type="molecule type" value="Genomic_DNA"/>
</dbReference>
<evidence type="ECO:0000256" key="1">
    <source>
        <dbReference type="ARBA" id="ARBA00010701"/>
    </source>
</evidence>
<keyword evidence="4 7" id="KW-0442">Lipid degradation</keyword>
<keyword evidence="3 7" id="KW-0378">Hydrolase</keyword>
<feature type="active site" description="Nucleophile" evidence="8">
    <location>
        <position position="181"/>
    </location>
</feature>
<keyword evidence="2 9" id="KW-0732">Signal</keyword>
<keyword evidence="12" id="KW-1185">Reference proteome</keyword>
<dbReference type="GO" id="GO:0016788">
    <property type="term" value="F:hydrolase activity, acting on ester bonds"/>
    <property type="evidence" value="ECO:0007669"/>
    <property type="project" value="InterPro"/>
</dbReference>
<feature type="chain" id="PRO_5041984625" description="Lipase" evidence="9">
    <location>
        <begin position="24"/>
        <end position="412"/>
    </location>
</feature>
<evidence type="ECO:0000313" key="12">
    <source>
        <dbReference type="Proteomes" id="UP001209878"/>
    </source>
</evidence>
<evidence type="ECO:0000256" key="3">
    <source>
        <dbReference type="ARBA" id="ARBA00022801"/>
    </source>
</evidence>
<dbReference type="Proteomes" id="UP001209878">
    <property type="component" value="Unassembled WGS sequence"/>
</dbReference>
<dbReference type="PANTHER" id="PTHR11005">
    <property type="entry name" value="LYSOSOMAL ACID LIPASE-RELATED"/>
    <property type="match status" value="1"/>
</dbReference>
<evidence type="ECO:0000256" key="2">
    <source>
        <dbReference type="ARBA" id="ARBA00022729"/>
    </source>
</evidence>
<comment type="caution">
    <text evidence="11">The sequence shown here is derived from an EMBL/GenBank/DDBJ whole genome shotgun (WGS) entry which is preliminary data.</text>
</comment>
<evidence type="ECO:0000256" key="9">
    <source>
        <dbReference type="SAM" id="SignalP"/>
    </source>
</evidence>
<dbReference type="Gene3D" id="3.40.50.1820">
    <property type="entry name" value="alpha/beta hydrolase"/>
    <property type="match status" value="1"/>
</dbReference>
<feature type="active site" description="Charge relay system" evidence="8">
    <location>
        <position position="353"/>
    </location>
</feature>
<evidence type="ECO:0000256" key="8">
    <source>
        <dbReference type="PIRSR" id="PIRSR000862-1"/>
    </source>
</evidence>
<sequence length="412" mass="46985">MAASFMLLLACLTVVCIFEVLCAQSNDSVSKLCIPDPEVCMNAAQLIQSKGYPCEEYTVQTPDGFLLGMQRIPHGRHGRGNSVMPRPVVFLQHGLLCASTNWLTNLANESFAYLLADAGFDVWMGNSRGNTYSRRHVKYKSTDKEFWAWSWDEMARYDLPTMVDFVVNHTRQKQLYYIGHSQGTLTAFAHASQHPQFTKQVKLFFALAPVATVAHIKGPLKILSYFTWEFEDMLRWLGVHEFLPDSYLIKLLGMTVCDADTRIFCEDILFIICGFDKQQLNTSRLPVYLNHVPAGTSTRDIVHFAQMVKAGKFQMYDYGSKKKNLNHYGQTNPPVYNLTKVNIPVVVVSGEKDWLADPRDVTYLLSQLPHVVKHLQIPQWDHLDFVWGMDAPRLIYHPIIEMMKKDIAGLPL</sequence>
<evidence type="ECO:0000256" key="7">
    <source>
        <dbReference type="PIRNR" id="PIRNR000862"/>
    </source>
</evidence>
<dbReference type="Pfam" id="PF00561">
    <property type="entry name" value="Abhydrolase_1"/>
    <property type="match status" value="1"/>
</dbReference>
<keyword evidence="5" id="KW-0443">Lipid metabolism</keyword>
<name>A0AAD9KXF8_RIDPI</name>
<evidence type="ECO:0000259" key="10">
    <source>
        <dbReference type="Pfam" id="PF00561"/>
    </source>
</evidence>
<feature type="domain" description="AB hydrolase-1" evidence="10">
    <location>
        <begin position="87"/>
        <end position="388"/>
    </location>
</feature>
<dbReference type="GO" id="GO:0016042">
    <property type="term" value="P:lipid catabolic process"/>
    <property type="evidence" value="ECO:0007669"/>
    <property type="project" value="UniProtKB-KW"/>
</dbReference>
<organism evidence="11 12">
    <name type="scientific">Ridgeia piscesae</name>
    <name type="common">Tubeworm</name>
    <dbReference type="NCBI Taxonomy" id="27915"/>
    <lineage>
        <taxon>Eukaryota</taxon>
        <taxon>Metazoa</taxon>
        <taxon>Spiralia</taxon>
        <taxon>Lophotrochozoa</taxon>
        <taxon>Annelida</taxon>
        <taxon>Polychaeta</taxon>
        <taxon>Sedentaria</taxon>
        <taxon>Canalipalpata</taxon>
        <taxon>Sabellida</taxon>
        <taxon>Siboglinidae</taxon>
        <taxon>Ridgeia</taxon>
    </lineage>
</organism>
<evidence type="ECO:0000256" key="4">
    <source>
        <dbReference type="ARBA" id="ARBA00022963"/>
    </source>
</evidence>
<dbReference type="InterPro" id="IPR029058">
    <property type="entry name" value="AB_hydrolase_fold"/>
</dbReference>
<dbReference type="FunFam" id="3.40.50.1820:FF:000021">
    <property type="entry name" value="Lipase"/>
    <property type="match status" value="1"/>
</dbReference>
<evidence type="ECO:0000313" key="11">
    <source>
        <dbReference type="EMBL" id="KAK2179102.1"/>
    </source>
</evidence>
<dbReference type="AlphaFoldDB" id="A0AAD9KXF8"/>
<comment type="similarity">
    <text evidence="1 7">Belongs to the AB hydrolase superfamily. Lipase family.</text>
</comment>
<dbReference type="InterPro" id="IPR025483">
    <property type="entry name" value="Lipase_euk"/>
</dbReference>
<accession>A0AAD9KXF8</accession>
<feature type="active site" description="Charge relay system" evidence="8">
    <location>
        <position position="382"/>
    </location>
</feature>
<dbReference type="SUPFAM" id="SSF53474">
    <property type="entry name" value="alpha/beta-Hydrolases"/>
    <property type="match status" value="1"/>
</dbReference>